<reference evidence="1 2" key="2">
    <citation type="submission" date="2020-04" db="EMBL/GenBank/DDBJ databases">
        <title>Complete genome sequence of Alteromonas pelagimontana 5.12T.</title>
        <authorList>
            <person name="Sinha R.K."/>
            <person name="Krishnan K.P."/>
            <person name="Kurian J.P."/>
        </authorList>
    </citation>
    <scope>NUCLEOTIDE SEQUENCE [LARGE SCALE GENOMIC DNA]</scope>
    <source>
        <strain evidence="1 2">5.12</strain>
    </source>
</reference>
<protein>
    <submittedName>
        <fullName evidence="1">Uncharacterized protein</fullName>
    </submittedName>
</protein>
<dbReference type="AlphaFoldDB" id="A0A6M4MC36"/>
<dbReference type="OrthoDB" id="5918373at2"/>
<sequence>MQRTQHQYHEWETEISCGNHYFEKEHLILALVHYKHSLSIAKALFVGAPWWRKAVSALLVSAHNLADYFIYQEGFGLAYAELQSVLRDIETAIQQADPDAPAFEVLLWGKDVALRELRIFEQNFSSLLALSSNPREHRQPLSYSTHQCVKALH</sequence>
<dbReference type="EMBL" id="CP052766">
    <property type="protein sequence ID" value="QJR80713.1"/>
    <property type="molecule type" value="Genomic_DNA"/>
</dbReference>
<dbReference type="Proteomes" id="UP000219285">
    <property type="component" value="Chromosome"/>
</dbReference>
<organism evidence="1 2">
    <name type="scientific">Alteromonas pelagimontana</name>
    <dbReference type="NCBI Taxonomy" id="1858656"/>
    <lineage>
        <taxon>Bacteria</taxon>
        <taxon>Pseudomonadati</taxon>
        <taxon>Pseudomonadota</taxon>
        <taxon>Gammaproteobacteria</taxon>
        <taxon>Alteromonadales</taxon>
        <taxon>Alteromonadaceae</taxon>
        <taxon>Alteromonas/Salinimonas group</taxon>
        <taxon>Alteromonas</taxon>
    </lineage>
</organism>
<name>A0A6M4MC36_9ALTE</name>
<keyword evidence="2" id="KW-1185">Reference proteome</keyword>
<gene>
    <name evidence="1" type="ORF">CA267_007935</name>
</gene>
<proteinExistence type="predicted"/>
<dbReference type="RefSeq" id="WP_075607986.1">
    <property type="nucleotide sequence ID" value="NZ_CP052766.1"/>
</dbReference>
<accession>A0A6M4MC36</accession>
<evidence type="ECO:0000313" key="1">
    <source>
        <dbReference type="EMBL" id="QJR80713.1"/>
    </source>
</evidence>
<dbReference type="KEGG" id="apel:CA267_007935"/>
<reference evidence="2" key="1">
    <citation type="submission" date="2014-12" db="EMBL/GenBank/DDBJ databases">
        <title>Complete genome sequence of a multi-drug resistant Klebsiella pneumoniae.</title>
        <authorList>
            <person name="Hua X."/>
            <person name="Chen Q."/>
            <person name="Li X."/>
            <person name="Feng Y."/>
            <person name="Ruan Z."/>
            <person name="Yu Y."/>
        </authorList>
    </citation>
    <scope>NUCLEOTIDE SEQUENCE [LARGE SCALE GENOMIC DNA]</scope>
    <source>
        <strain evidence="2">5.12</strain>
    </source>
</reference>
<evidence type="ECO:0000313" key="2">
    <source>
        <dbReference type="Proteomes" id="UP000219285"/>
    </source>
</evidence>